<keyword evidence="2" id="KW-1185">Reference proteome</keyword>
<reference evidence="1 2" key="1">
    <citation type="submission" date="2016-10" db="EMBL/GenBank/DDBJ databases">
        <authorList>
            <person name="de Groot N.N."/>
        </authorList>
    </citation>
    <scope>NUCLEOTIDE SEQUENCE [LARGE SCALE GENOMIC DNA]</scope>
    <source>
        <strain evidence="1 2">APO</strain>
    </source>
</reference>
<dbReference type="EMBL" id="FNPV01000010">
    <property type="protein sequence ID" value="SDZ15269.1"/>
    <property type="molecule type" value="Genomic_DNA"/>
</dbReference>
<dbReference type="AlphaFoldDB" id="A0A1H3QRF8"/>
<evidence type="ECO:0000313" key="1">
    <source>
        <dbReference type="EMBL" id="SDZ15269.1"/>
    </source>
</evidence>
<organism evidence="1 2">
    <name type="scientific">Tindallia californiensis</name>
    <dbReference type="NCBI Taxonomy" id="159292"/>
    <lineage>
        <taxon>Bacteria</taxon>
        <taxon>Bacillati</taxon>
        <taxon>Bacillota</taxon>
        <taxon>Clostridia</taxon>
        <taxon>Peptostreptococcales</taxon>
        <taxon>Tindalliaceae</taxon>
        <taxon>Tindallia</taxon>
    </lineage>
</organism>
<accession>A0A1H3QRF8</accession>
<dbReference type="Proteomes" id="UP000199230">
    <property type="component" value="Unassembled WGS sequence"/>
</dbReference>
<evidence type="ECO:0000313" key="2">
    <source>
        <dbReference type="Proteomes" id="UP000199230"/>
    </source>
</evidence>
<dbReference type="RefSeq" id="WP_093315069.1">
    <property type="nucleotide sequence ID" value="NZ_FNPV01000010.1"/>
</dbReference>
<name>A0A1H3QRF8_9FIRM</name>
<proteinExistence type="predicted"/>
<protein>
    <submittedName>
        <fullName evidence="1">Uncharacterized protein</fullName>
    </submittedName>
</protein>
<gene>
    <name evidence="1" type="ORF">SAMN05192546_11035</name>
</gene>
<sequence length="125" mass="14521">MSNAKLCKSWIVDDEKSNVYNKTLLFMEKRRMAIAEKSQKSISAKQGSLQITRLLGSFLTPAIYLPKTITIEFEELETGTKITLHIMEDIGLSEDSKLKYKYNNFFSAWLDDYNNYLNELQSNTY</sequence>